<dbReference type="Proteomes" id="UP000272412">
    <property type="component" value="Unassembled WGS sequence"/>
</dbReference>
<feature type="compositionally biased region" description="Polar residues" evidence="1">
    <location>
        <begin position="90"/>
        <end position="117"/>
    </location>
</feature>
<gene>
    <name evidence="2" type="ORF">EGK74_14045</name>
</gene>
<name>A0A3N4MUU8_9NEIS</name>
<sequence length="164" mass="18060">MYSGAYVKELYDLAPNSLTDSATVVMGFKKFTKEQAKKNPTSTNISAEDLTLNANEISQILKRMLESQQTNHKELMNQLAKIGDTVEQATTSKEWTTTSVLSEPYTPSGSSTPQQTRFEIDKNGNVTATTVPRPDLKPNSSQAPTRTEVIRKPGQQQPGQQQPG</sequence>
<feature type="compositionally biased region" description="Low complexity" evidence="1">
    <location>
        <begin position="153"/>
        <end position="164"/>
    </location>
</feature>
<evidence type="ECO:0000256" key="1">
    <source>
        <dbReference type="SAM" id="MobiDB-lite"/>
    </source>
</evidence>
<feature type="non-terminal residue" evidence="2">
    <location>
        <position position="164"/>
    </location>
</feature>
<evidence type="ECO:0000313" key="2">
    <source>
        <dbReference type="EMBL" id="RPD82959.1"/>
    </source>
</evidence>
<organism evidence="2 3">
    <name type="scientific">Neisseria weixii</name>
    <dbReference type="NCBI Taxonomy" id="1853276"/>
    <lineage>
        <taxon>Bacteria</taxon>
        <taxon>Pseudomonadati</taxon>
        <taxon>Pseudomonadota</taxon>
        <taxon>Betaproteobacteria</taxon>
        <taxon>Neisseriales</taxon>
        <taxon>Neisseriaceae</taxon>
        <taxon>Neisseria</taxon>
    </lineage>
</organism>
<evidence type="ECO:0000313" key="3">
    <source>
        <dbReference type="Proteomes" id="UP000272412"/>
    </source>
</evidence>
<reference evidence="2 3" key="1">
    <citation type="submission" date="2018-11" db="EMBL/GenBank/DDBJ databases">
        <title>Neisseria weixii sp. nov. isolated from the rectal contents of plateau pika (Ochotona cruzoniae).</title>
        <authorList>
            <person name="Zhang G."/>
        </authorList>
    </citation>
    <scope>NUCLEOTIDE SEQUENCE [LARGE SCALE GENOMIC DNA]</scope>
    <source>
        <strain evidence="2 3">10009</strain>
    </source>
</reference>
<comment type="caution">
    <text evidence="2">The sequence shown here is derived from an EMBL/GenBank/DDBJ whole genome shotgun (WGS) entry which is preliminary data.</text>
</comment>
<accession>A0A3N4MUU8</accession>
<dbReference type="AlphaFoldDB" id="A0A3N4MUU8"/>
<proteinExistence type="predicted"/>
<protein>
    <submittedName>
        <fullName evidence="2">Uncharacterized protein</fullName>
    </submittedName>
</protein>
<keyword evidence="3" id="KW-1185">Reference proteome</keyword>
<dbReference type="EMBL" id="RPFL01000126">
    <property type="protein sequence ID" value="RPD82959.1"/>
    <property type="molecule type" value="Genomic_DNA"/>
</dbReference>
<feature type="region of interest" description="Disordered" evidence="1">
    <location>
        <begin position="90"/>
        <end position="164"/>
    </location>
</feature>